<dbReference type="GO" id="GO:0000166">
    <property type="term" value="F:nucleotide binding"/>
    <property type="evidence" value="ECO:0007669"/>
    <property type="project" value="InterPro"/>
</dbReference>
<proteinExistence type="predicted"/>
<dbReference type="EMBL" id="JAAONZ010000016">
    <property type="protein sequence ID" value="NHO67390.1"/>
    <property type="molecule type" value="Genomic_DNA"/>
</dbReference>
<protein>
    <submittedName>
        <fullName evidence="3">Gfo/Idh/MocA family oxidoreductase</fullName>
    </submittedName>
</protein>
<feature type="domain" description="GFO/IDH/MocA-like oxidoreductase" evidence="2">
    <location>
        <begin position="150"/>
        <end position="282"/>
    </location>
</feature>
<dbReference type="AlphaFoldDB" id="A0A9E5MNB6"/>
<dbReference type="PANTHER" id="PTHR43708">
    <property type="entry name" value="CONSERVED EXPRESSED OXIDOREDUCTASE (EUROFUNG)"/>
    <property type="match status" value="1"/>
</dbReference>
<dbReference type="Pfam" id="PF01408">
    <property type="entry name" value="GFO_IDH_MocA"/>
    <property type="match status" value="1"/>
</dbReference>
<dbReference type="InterPro" id="IPR036291">
    <property type="entry name" value="NAD(P)-bd_dom_sf"/>
</dbReference>
<dbReference type="PANTHER" id="PTHR43708:SF3">
    <property type="entry name" value="OXIDOREDUCTASE"/>
    <property type="match status" value="1"/>
</dbReference>
<keyword evidence="4" id="KW-1185">Reference proteome</keyword>
<evidence type="ECO:0000313" key="4">
    <source>
        <dbReference type="Proteomes" id="UP000787472"/>
    </source>
</evidence>
<dbReference type="Proteomes" id="UP000787472">
    <property type="component" value="Unassembled WGS sequence"/>
</dbReference>
<dbReference type="Pfam" id="PF22725">
    <property type="entry name" value="GFO_IDH_MocA_C3"/>
    <property type="match status" value="1"/>
</dbReference>
<evidence type="ECO:0000313" key="3">
    <source>
        <dbReference type="EMBL" id="NHO67390.1"/>
    </source>
</evidence>
<evidence type="ECO:0000259" key="1">
    <source>
        <dbReference type="Pfam" id="PF01408"/>
    </source>
</evidence>
<dbReference type="SUPFAM" id="SSF55347">
    <property type="entry name" value="Glyceraldehyde-3-phosphate dehydrogenase-like, C-terminal domain"/>
    <property type="match status" value="1"/>
</dbReference>
<organism evidence="3 4">
    <name type="scientific">Pseudomaricurvus hydrocarbonicus</name>
    <dbReference type="NCBI Taxonomy" id="1470433"/>
    <lineage>
        <taxon>Bacteria</taxon>
        <taxon>Pseudomonadati</taxon>
        <taxon>Pseudomonadota</taxon>
        <taxon>Gammaproteobacteria</taxon>
        <taxon>Cellvibrionales</taxon>
        <taxon>Cellvibrionaceae</taxon>
        <taxon>Pseudomaricurvus</taxon>
    </lineage>
</organism>
<comment type="caution">
    <text evidence="3">The sequence shown here is derived from an EMBL/GenBank/DDBJ whole genome shotgun (WGS) entry which is preliminary data.</text>
</comment>
<dbReference type="InterPro" id="IPR000683">
    <property type="entry name" value="Gfo/Idh/MocA-like_OxRdtase_N"/>
</dbReference>
<evidence type="ECO:0000259" key="2">
    <source>
        <dbReference type="Pfam" id="PF22725"/>
    </source>
</evidence>
<accession>A0A9E5MNB6</accession>
<reference evidence="3" key="1">
    <citation type="submission" date="2020-03" db="EMBL/GenBank/DDBJ databases">
        <authorList>
            <person name="Guo F."/>
        </authorList>
    </citation>
    <scope>NUCLEOTIDE SEQUENCE</scope>
    <source>
        <strain evidence="3">JCM 30134</strain>
    </source>
</reference>
<name>A0A9E5MNB6_9GAMM</name>
<dbReference type="InterPro" id="IPR051317">
    <property type="entry name" value="Gfo/Idh/MocA_oxidoreduct"/>
</dbReference>
<dbReference type="Gene3D" id="3.30.360.10">
    <property type="entry name" value="Dihydrodipicolinate Reductase, domain 2"/>
    <property type="match status" value="1"/>
</dbReference>
<dbReference type="Gene3D" id="3.40.50.720">
    <property type="entry name" value="NAD(P)-binding Rossmann-like Domain"/>
    <property type="match status" value="1"/>
</dbReference>
<sequence>MEITNLDNVRKRRLRGGIVGGGKGAFIGAIHRIAVELDGQAQIIAGAMSSDPEIARSSAEDWFLSRWYDSYEVMAQEEAAREDGIDFVIIVTPNHLHVPVAKAFLQAGIHVMCDKPVAVSLAEAESLAAVVETSGSLFGLTHTYTGYPSMREARQLIADGALGQLRKVLVEYQQDWLMEPLEQDPAAKQAQWRTDPARAGISCCVGDIGSHAANLLEFVSGKQIESLCADLSAFVPGRQLDDDANMLLRLKGGAKGVLSCSQVACGEENNLNIRVYGDKAGLEWHQQEPNTLLFKPAGQPWQKLRTGVNLQSEQAQRLTRTPGGHPEGYLEAFANLYQLFLSDVRHALQDEPLSGGYPTINDGLRGMRFIEQAVASSKAGSIWKEIP</sequence>
<gene>
    <name evidence="3" type="ORF">G8770_17735</name>
</gene>
<feature type="domain" description="Gfo/Idh/MocA-like oxidoreductase N-terminal" evidence="1">
    <location>
        <begin position="15"/>
        <end position="139"/>
    </location>
</feature>
<dbReference type="SUPFAM" id="SSF51735">
    <property type="entry name" value="NAD(P)-binding Rossmann-fold domains"/>
    <property type="match status" value="1"/>
</dbReference>
<dbReference type="InterPro" id="IPR055170">
    <property type="entry name" value="GFO_IDH_MocA-like_dom"/>
</dbReference>